<gene>
    <name evidence="6" type="ORF">ACFPWU_05400</name>
</gene>
<dbReference type="Proteomes" id="UP001596098">
    <property type="component" value="Unassembled WGS sequence"/>
</dbReference>
<keyword evidence="1" id="KW-0805">Transcription regulation</keyword>
<dbReference type="Pfam" id="PF17937">
    <property type="entry name" value="TetR_C_28"/>
    <property type="match status" value="1"/>
</dbReference>
<dbReference type="InterPro" id="IPR050109">
    <property type="entry name" value="HTH-type_TetR-like_transc_reg"/>
</dbReference>
<dbReference type="SUPFAM" id="SSF46689">
    <property type="entry name" value="Homeodomain-like"/>
    <property type="match status" value="1"/>
</dbReference>
<reference evidence="7" key="1">
    <citation type="journal article" date="2019" name="Int. J. Syst. Evol. Microbiol.">
        <title>The Global Catalogue of Microorganisms (GCM) 10K type strain sequencing project: providing services to taxonomists for standard genome sequencing and annotation.</title>
        <authorList>
            <consortium name="The Broad Institute Genomics Platform"/>
            <consortium name="The Broad Institute Genome Sequencing Center for Infectious Disease"/>
            <person name="Wu L."/>
            <person name="Ma J."/>
        </authorList>
    </citation>
    <scope>NUCLEOTIDE SEQUENCE [LARGE SCALE GENOMIC DNA]</scope>
    <source>
        <strain evidence="7">DFY28</strain>
    </source>
</reference>
<dbReference type="EMBL" id="JBHSQI010000002">
    <property type="protein sequence ID" value="MFC6153097.1"/>
    <property type="molecule type" value="Genomic_DNA"/>
</dbReference>
<dbReference type="RefSeq" id="WP_128219305.1">
    <property type="nucleotide sequence ID" value="NZ_CP034929.1"/>
</dbReference>
<feature type="DNA-binding region" description="H-T-H motif" evidence="4">
    <location>
        <begin position="27"/>
        <end position="46"/>
    </location>
</feature>
<evidence type="ECO:0000256" key="3">
    <source>
        <dbReference type="ARBA" id="ARBA00023163"/>
    </source>
</evidence>
<dbReference type="Gene3D" id="1.10.357.10">
    <property type="entry name" value="Tetracycline Repressor, domain 2"/>
    <property type="match status" value="1"/>
</dbReference>
<accession>A0ABW1QUB7</accession>
<dbReference type="PROSITE" id="PS50977">
    <property type="entry name" value="HTH_TETR_2"/>
    <property type="match status" value="1"/>
</dbReference>
<evidence type="ECO:0000313" key="7">
    <source>
        <dbReference type="Proteomes" id="UP001596098"/>
    </source>
</evidence>
<keyword evidence="7" id="KW-1185">Reference proteome</keyword>
<evidence type="ECO:0000256" key="1">
    <source>
        <dbReference type="ARBA" id="ARBA00023015"/>
    </source>
</evidence>
<dbReference type="InterPro" id="IPR009057">
    <property type="entry name" value="Homeodomain-like_sf"/>
</dbReference>
<protein>
    <submittedName>
        <fullName evidence="6">TetR/AcrR family transcriptional regulator</fullName>
    </submittedName>
</protein>
<evidence type="ECO:0000256" key="4">
    <source>
        <dbReference type="PROSITE-ProRule" id="PRU00335"/>
    </source>
</evidence>
<evidence type="ECO:0000256" key="2">
    <source>
        <dbReference type="ARBA" id="ARBA00023125"/>
    </source>
</evidence>
<evidence type="ECO:0000313" key="6">
    <source>
        <dbReference type="EMBL" id="MFC6153097.1"/>
    </source>
</evidence>
<feature type="domain" description="HTH tetR-type" evidence="5">
    <location>
        <begin position="5"/>
        <end position="64"/>
    </location>
</feature>
<organism evidence="6 7">
    <name type="scientific">Nocardioides yefusunii</name>
    <dbReference type="NCBI Taxonomy" id="2500546"/>
    <lineage>
        <taxon>Bacteria</taxon>
        <taxon>Bacillati</taxon>
        <taxon>Actinomycetota</taxon>
        <taxon>Actinomycetes</taxon>
        <taxon>Propionibacteriales</taxon>
        <taxon>Nocardioidaceae</taxon>
        <taxon>Nocardioides</taxon>
    </lineage>
</organism>
<proteinExistence type="predicted"/>
<evidence type="ECO:0000259" key="5">
    <source>
        <dbReference type="PROSITE" id="PS50977"/>
    </source>
</evidence>
<sequence>MARPPHAREKVLLAYAQLLVEGERAATMDAVATRAGVSKGGVLYHFPSKDALAEALLGRFAEVSAADVKAMQDDPDGPVRNFIRTSWETDADLDPVYRAVMRLAHAGHEGALGMLESLHDDWLRELETETGDAALAKTVMLLGDGLYHQASMPGRWSQQQFSDLDELLAQVDRLLGR</sequence>
<keyword evidence="2 4" id="KW-0238">DNA-binding</keyword>
<dbReference type="PANTHER" id="PTHR30055:SF234">
    <property type="entry name" value="HTH-TYPE TRANSCRIPTIONAL REGULATOR BETI"/>
    <property type="match status" value="1"/>
</dbReference>
<dbReference type="InterPro" id="IPR041479">
    <property type="entry name" value="TetR_CgmR_C"/>
</dbReference>
<name>A0ABW1QUB7_9ACTN</name>
<dbReference type="InterPro" id="IPR001647">
    <property type="entry name" value="HTH_TetR"/>
</dbReference>
<comment type="caution">
    <text evidence="6">The sequence shown here is derived from an EMBL/GenBank/DDBJ whole genome shotgun (WGS) entry which is preliminary data.</text>
</comment>
<dbReference type="PANTHER" id="PTHR30055">
    <property type="entry name" value="HTH-TYPE TRANSCRIPTIONAL REGULATOR RUTR"/>
    <property type="match status" value="1"/>
</dbReference>
<dbReference type="Pfam" id="PF00440">
    <property type="entry name" value="TetR_N"/>
    <property type="match status" value="1"/>
</dbReference>
<keyword evidence="3" id="KW-0804">Transcription</keyword>